<dbReference type="AlphaFoldDB" id="A0A383TBD6"/>
<dbReference type="EMBL" id="UNRR01000001">
    <property type="protein sequence ID" value="SYZ77246.1"/>
    <property type="molecule type" value="Genomic_DNA"/>
</dbReference>
<name>A0A383TBD6_9LACT</name>
<accession>A0A383TBD6</accession>
<organism evidence="1 2">
    <name type="scientific">Trichococcus shcherbakoviae</name>
    <dbReference type="NCBI Taxonomy" id="2094020"/>
    <lineage>
        <taxon>Bacteria</taxon>
        <taxon>Bacillati</taxon>
        <taxon>Bacillota</taxon>
        <taxon>Bacilli</taxon>
        <taxon>Lactobacillales</taxon>
        <taxon>Carnobacteriaceae</taxon>
        <taxon>Trichococcus</taxon>
    </lineage>
</organism>
<evidence type="ECO:0000313" key="2">
    <source>
        <dbReference type="Proteomes" id="UP000262072"/>
    </source>
</evidence>
<dbReference type="RefSeq" id="WP_119092166.1">
    <property type="nucleotide sequence ID" value="NZ_UNRR01000001.1"/>
</dbReference>
<sequence length="102" mass="12006">MPNFKLVAPYCGVRKYDKRFFVYYLETEENIRREYIFNTDEDVSNFSHALENLTAFMNNVPVCKKEAYHQEFLDLLLREVDHKLNIRTDPSKPSAVALAIEA</sequence>
<dbReference type="Proteomes" id="UP000262072">
    <property type="component" value="Unassembled WGS sequence"/>
</dbReference>
<dbReference type="OrthoDB" id="2167898at2"/>
<reference evidence="2" key="1">
    <citation type="submission" date="2018-05" db="EMBL/GenBank/DDBJ databases">
        <authorList>
            <person name="Strepis N."/>
        </authorList>
    </citation>
    <scope>NUCLEOTIDE SEQUENCE [LARGE SCALE GENOMIC DNA]</scope>
</reference>
<evidence type="ECO:0000313" key="1">
    <source>
        <dbReference type="EMBL" id="SYZ77246.1"/>
    </source>
</evidence>
<gene>
    <name evidence="1" type="ORF">TART1_0008</name>
</gene>
<protein>
    <submittedName>
        <fullName evidence="1">Uncharacterized protein</fullName>
    </submittedName>
</protein>
<proteinExistence type="predicted"/>